<evidence type="ECO:0000256" key="1">
    <source>
        <dbReference type="SAM" id="Coils"/>
    </source>
</evidence>
<protein>
    <submittedName>
        <fullName evidence="2">Centlein isoform X1</fullName>
    </submittedName>
</protein>
<dbReference type="GO" id="GO:0005814">
    <property type="term" value="C:centriole"/>
    <property type="evidence" value="ECO:0007669"/>
    <property type="project" value="TreeGrafter"/>
</dbReference>
<proteinExistence type="predicted"/>
<feature type="coiled-coil region" evidence="1">
    <location>
        <begin position="200"/>
        <end position="332"/>
    </location>
</feature>
<dbReference type="InterPro" id="IPR038810">
    <property type="entry name" value="CNTLN"/>
</dbReference>
<keyword evidence="1" id="KW-0175">Coiled coil</keyword>
<dbReference type="GO" id="GO:0010457">
    <property type="term" value="P:centriole-centriole cohesion"/>
    <property type="evidence" value="ECO:0007669"/>
    <property type="project" value="TreeGrafter"/>
</dbReference>
<name>A0AAV7KLC9_9METZ</name>
<accession>A0AAV7KLC9</accession>
<reference evidence="2 3" key="1">
    <citation type="journal article" date="2023" name="BMC Biol.">
        <title>The compact genome of the sponge Oopsacas minuta (Hexactinellida) is lacking key metazoan core genes.</title>
        <authorList>
            <person name="Santini S."/>
            <person name="Schenkelaars Q."/>
            <person name="Jourda C."/>
            <person name="Duchesne M."/>
            <person name="Belahbib H."/>
            <person name="Rocher C."/>
            <person name="Selva M."/>
            <person name="Riesgo A."/>
            <person name="Vervoort M."/>
            <person name="Leys S.P."/>
            <person name="Kodjabachian L."/>
            <person name="Le Bivic A."/>
            <person name="Borchiellini C."/>
            <person name="Claverie J.M."/>
            <person name="Renard E."/>
        </authorList>
    </citation>
    <scope>NUCLEOTIDE SEQUENCE [LARGE SCALE GENOMIC DNA]</scope>
    <source>
        <strain evidence="2">SPO-2</strain>
    </source>
</reference>
<dbReference type="Gene3D" id="1.20.120.330">
    <property type="entry name" value="Nucleotidyltransferases domain 2"/>
    <property type="match status" value="1"/>
</dbReference>
<gene>
    <name evidence="2" type="ORF">LOD99_9898</name>
</gene>
<dbReference type="PANTHER" id="PTHR18957:SF0">
    <property type="entry name" value="CENTLEIN"/>
    <property type="match status" value="1"/>
</dbReference>
<comment type="caution">
    <text evidence="2">The sequence shown here is derived from an EMBL/GenBank/DDBJ whole genome shotgun (WGS) entry which is preliminary data.</text>
</comment>
<dbReference type="Proteomes" id="UP001165289">
    <property type="component" value="Unassembled WGS sequence"/>
</dbReference>
<dbReference type="AlphaFoldDB" id="A0AAV7KLC9"/>
<dbReference type="GO" id="GO:0005813">
    <property type="term" value="C:centrosome"/>
    <property type="evidence" value="ECO:0007669"/>
    <property type="project" value="TreeGrafter"/>
</dbReference>
<dbReference type="PANTHER" id="PTHR18957">
    <property type="entry name" value="CENTLEIN"/>
    <property type="match status" value="1"/>
</dbReference>
<dbReference type="EMBL" id="JAKMXF010000009">
    <property type="protein sequence ID" value="KAI6661711.1"/>
    <property type="molecule type" value="Genomic_DNA"/>
</dbReference>
<evidence type="ECO:0000313" key="3">
    <source>
        <dbReference type="Proteomes" id="UP001165289"/>
    </source>
</evidence>
<feature type="coiled-coil region" evidence="1">
    <location>
        <begin position="74"/>
        <end position="153"/>
    </location>
</feature>
<organism evidence="2 3">
    <name type="scientific">Oopsacas minuta</name>
    <dbReference type="NCBI Taxonomy" id="111878"/>
    <lineage>
        <taxon>Eukaryota</taxon>
        <taxon>Metazoa</taxon>
        <taxon>Porifera</taxon>
        <taxon>Hexactinellida</taxon>
        <taxon>Hexasterophora</taxon>
        <taxon>Lyssacinosida</taxon>
        <taxon>Leucopsacidae</taxon>
        <taxon>Oopsacas</taxon>
    </lineage>
</organism>
<keyword evidence="3" id="KW-1185">Reference proteome</keyword>
<sequence length="472" mass="55183">MEPTTSAAHILQQSDELDKLTKELEKCRADKEFVWGLWKKLQKNNPDLNAAIEMVVQREKINHQQRLDHLLAYGQEKENEFDKLSEEIQQLNKSLEEEREERNRLQSVNQQLTSELATAVADLSTANSSIPGYQEMEKMYICLKERNNRVETEFGVLQQQFSTQEHIYKEQINEMTDKMRSLALENSSLSSHVLAGETRRRNMQEELNEFGKQLKEVNEECNQRVDATRELDELLSCNRDKLEQREVELERVNRENEDMRSQLKECVVEGERHKLCNNETRSLVKHLGDNLKKKEEDLKNTKSLNELLNNKVMELERENTHLKEHMKELEIFKLNITQMQHCETDTQTTRDLLSLGSDMSSEVVVQLLESKTLEFNQLKISHDRRLARYKELQTAHKLLKDQLSTYAPDSMLSVQKQNDVEERALNERVPVDSTLTITYETHAKVLACYLNAKPCQTLCNHANPIYSIPMPR</sequence>
<evidence type="ECO:0000313" key="2">
    <source>
        <dbReference type="EMBL" id="KAI6661711.1"/>
    </source>
</evidence>